<dbReference type="Pfam" id="PF13365">
    <property type="entry name" value="Trypsin_2"/>
    <property type="match status" value="1"/>
</dbReference>
<reference evidence="1" key="1">
    <citation type="submission" date="2021-02" db="EMBL/GenBank/DDBJ databases">
        <title>Psilocybe cubensis genome.</title>
        <authorList>
            <person name="Mckernan K.J."/>
            <person name="Crawford S."/>
            <person name="Trippe A."/>
            <person name="Kane L.T."/>
            <person name="Mclaughlin S."/>
        </authorList>
    </citation>
    <scope>NUCLEOTIDE SEQUENCE [LARGE SCALE GENOMIC DNA]</scope>
    <source>
        <strain evidence="1">MGC-MH-2018</strain>
    </source>
</reference>
<dbReference type="EMBL" id="JAFIQS010000001">
    <property type="protein sequence ID" value="KAG5174582.1"/>
    <property type="molecule type" value="Genomic_DNA"/>
</dbReference>
<name>A0A8H7Y8X5_PSICU</name>
<dbReference type="AlphaFoldDB" id="A0A8H7Y8X5"/>
<dbReference type="SUPFAM" id="SSF50494">
    <property type="entry name" value="Trypsin-like serine proteases"/>
    <property type="match status" value="1"/>
</dbReference>
<sequence>MNRQISSLCLKRLPEASILQSARRRCLATVSSSLIVQPPPPPPPPVEFPVERSRELPESVPPLLDHRILQATSKPGRTTLTKIIKEYVNTSGKVLDLALPYESRPSEARRPDFTNEIDSCKNVVTVAHCAQVGTEHKITLSSGFALNIDDRKAVAKGETLIVTCAHTLEEIRQSPLLVTPVHGTTKKYTGSFIVTGTGAALEVYPVSHVLSALPRSDLILLSCPLPPNAMNSLPLSPYPAHKDTPIRAHFVAQEKPDDTGWMPWIGGTWGKWHHGKVLGYRDFAGRETEPGTYDALSHLLFTPLPTAGSSGGPIVDEESGAVIGVMLGTRMDNRVEGVRGWGVPAESVFEMFSLPGLEGKK</sequence>
<gene>
    <name evidence="1" type="ORF">JR316_001244</name>
</gene>
<dbReference type="InterPro" id="IPR009003">
    <property type="entry name" value="Peptidase_S1_PA"/>
</dbReference>
<evidence type="ECO:0000313" key="1">
    <source>
        <dbReference type="EMBL" id="KAG5174582.1"/>
    </source>
</evidence>
<accession>A0A8H7Y8X5</accession>
<comment type="caution">
    <text evidence="1">The sequence shown here is derived from an EMBL/GenBank/DDBJ whole genome shotgun (WGS) entry which is preliminary data.</text>
</comment>
<protein>
    <submittedName>
        <fullName evidence="1">Uncharacterized protein</fullName>
    </submittedName>
</protein>
<organism evidence="1">
    <name type="scientific">Psilocybe cubensis</name>
    <name type="common">Psychedelic mushroom</name>
    <name type="synonym">Stropharia cubensis</name>
    <dbReference type="NCBI Taxonomy" id="181762"/>
    <lineage>
        <taxon>Eukaryota</taxon>
        <taxon>Fungi</taxon>
        <taxon>Dikarya</taxon>
        <taxon>Basidiomycota</taxon>
        <taxon>Agaricomycotina</taxon>
        <taxon>Agaricomycetes</taxon>
        <taxon>Agaricomycetidae</taxon>
        <taxon>Agaricales</taxon>
        <taxon>Agaricineae</taxon>
        <taxon>Strophariaceae</taxon>
        <taxon>Psilocybe</taxon>
    </lineage>
</organism>
<proteinExistence type="predicted"/>
<dbReference type="OrthoDB" id="10054765at2759"/>